<organism evidence="9 10">
    <name type="scientific">Hydrogenophaga borbori</name>
    <dbReference type="NCBI Taxonomy" id="2294117"/>
    <lineage>
        <taxon>Bacteria</taxon>
        <taxon>Pseudomonadati</taxon>
        <taxon>Pseudomonadota</taxon>
        <taxon>Betaproteobacteria</taxon>
        <taxon>Burkholderiales</taxon>
        <taxon>Comamonadaceae</taxon>
        <taxon>Hydrogenophaga</taxon>
    </lineage>
</organism>
<evidence type="ECO:0000256" key="2">
    <source>
        <dbReference type="ARBA" id="ARBA00022481"/>
    </source>
</evidence>
<dbReference type="Gene3D" id="1.10.287.950">
    <property type="entry name" value="Methyl-accepting chemotaxis protein"/>
    <property type="match status" value="1"/>
</dbReference>
<dbReference type="FunFam" id="1.10.287.950:FF:000001">
    <property type="entry name" value="Methyl-accepting chemotaxis sensory transducer"/>
    <property type="match status" value="1"/>
</dbReference>
<dbReference type="Gene3D" id="3.30.450.20">
    <property type="entry name" value="PAS domain"/>
    <property type="match status" value="2"/>
</dbReference>
<evidence type="ECO:0000313" key="10">
    <source>
        <dbReference type="Proteomes" id="UP000261931"/>
    </source>
</evidence>
<keyword evidence="10" id="KW-1185">Reference proteome</keyword>
<dbReference type="Pfam" id="PF00015">
    <property type="entry name" value="MCPsignal"/>
    <property type="match status" value="1"/>
</dbReference>
<comment type="similarity">
    <text evidence="3">Belongs to the methyl-accepting chemotaxis (MCP) protein family.</text>
</comment>
<dbReference type="InterPro" id="IPR051310">
    <property type="entry name" value="MCP_chemotaxis"/>
</dbReference>
<dbReference type="PANTHER" id="PTHR43531">
    <property type="entry name" value="PROTEIN ICFG"/>
    <property type="match status" value="1"/>
</dbReference>
<dbReference type="CDD" id="cd11386">
    <property type="entry name" value="MCP_signal"/>
    <property type="match status" value="1"/>
</dbReference>
<evidence type="ECO:0000256" key="7">
    <source>
        <dbReference type="SAM" id="Phobius"/>
    </source>
</evidence>
<dbReference type="SMART" id="SM00283">
    <property type="entry name" value="MA"/>
    <property type="match status" value="1"/>
</dbReference>
<feature type="coiled-coil region" evidence="5">
    <location>
        <begin position="619"/>
        <end position="650"/>
    </location>
</feature>
<dbReference type="GO" id="GO:0006935">
    <property type="term" value="P:chemotaxis"/>
    <property type="evidence" value="ECO:0007669"/>
    <property type="project" value="InterPro"/>
</dbReference>
<dbReference type="InterPro" id="IPR004089">
    <property type="entry name" value="MCPsignal_dom"/>
</dbReference>
<keyword evidence="7" id="KW-1133">Transmembrane helix</keyword>
<reference evidence="9 10" key="1">
    <citation type="submission" date="2018-08" db="EMBL/GenBank/DDBJ databases">
        <title>Hydrogenophaga sp. LA-38 isolated from sludge.</title>
        <authorList>
            <person name="Im W.-T."/>
        </authorList>
    </citation>
    <scope>NUCLEOTIDE SEQUENCE [LARGE SCALE GENOMIC DNA]</scope>
    <source>
        <strain evidence="9 10">LA-38</strain>
    </source>
</reference>
<evidence type="ECO:0000313" key="9">
    <source>
        <dbReference type="EMBL" id="RFP80221.1"/>
    </source>
</evidence>
<keyword evidence="5" id="KW-0175">Coiled coil</keyword>
<evidence type="ECO:0000256" key="1">
    <source>
        <dbReference type="ARBA" id="ARBA00004370"/>
    </source>
</evidence>
<evidence type="ECO:0000256" key="5">
    <source>
        <dbReference type="SAM" id="Coils"/>
    </source>
</evidence>
<dbReference type="Pfam" id="PF22673">
    <property type="entry name" value="MCP-like_PDC_1"/>
    <property type="match status" value="1"/>
</dbReference>
<dbReference type="SUPFAM" id="SSF58104">
    <property type="entry name" value="Methyl-accepting chemotaxis protein (MCP) signaling domain"/>
    <property type="match status" value="1"/>
</dbReference>
<dbReference type="PRINTS" id="PR00260">
    <property type="entry name" value="CHEMTRNSDUCR"/>
</dbReference>
<feature type="transmembrane region" description="Helical" evidence="7">
    <location>
        <begin position="21"/>
        <end position="40"/>
    </location>
</feature>
<gene>
    <name evidence="9" type="ORF">DY262_07215</name>
</gene>
<dbReference type="GO" id="GO:0007165">
    <property type="term" value="P:signal transduction"/>
    <property type="evidence" value="ECO:0007669"/>
    <property type="project" value="UniProtKB-KW"/>
</dbReference>
<feature type="compositionally biased region" description="Polar residues" evidence="6">
    <location>
        <begin position="418"/>
        <end position="437"/>
    </location>
</feature>
<feature type="domain" description="Methyl-accepting transducer" evidence="8">
    <location>
        <begin position="412"/>
        <end position="641"/>
    </location>
</feature>
<feature type="transmembrane region" description="Helical" evidence="7">
    <location>
        <begin position="329"/>
        <end position="350"/>
    </location>
</feature>
<dbReference type="PROSITE" id="PS50111">
    <property type="entry name" value="CHEMOTAXIS_TRANSDUC_2"/>
    <property type="match status" value="1"/>
</dbReference>
<dbReference type="InterPro" id="IPR004090">
    <property type="entry name" value="Chemotax_Me-accpt_rcpt"/>
</dbReference>
<sequence length="661" mass="69062">MSSQSPSPGPWLASLSLRTKLLLMVVGVVLAGFAATVVSLTRQAGQLQEKTALMFAEELATRNAAQIGAELNATMTAARTLAQSLAGLKASGRADRAQADALLKSVLEGSPQFLGVWTAWEPDAFDGRDAEFAGKPGHDASGRYIPYWNRGSGVASVEVLVDYDKPGAGDYYQLPKRSGQETLIEPYKYTVAGKEVLITTTSVPIVMGGRLLGVAGIDVALSSLQDKVGAIRVYDTGYASLFSAGGLTVGDRDPDNVGRELTAADEREPLNASLRDGRVVRVSHEDPRLDTEVTRIYVPVPVGKDRSLWAFAATVPQDRILAEVNALRVTAWTLGAVSVALVSLGLLWALQRLVLRPLGGEPAEAVAVSERVARGDLGQPVPVRPGDQHSLMAQLARMQRDLAGVVARVRQGAEAVATASSEISQGNQDLSGRTEGQASALEETAASMEQLGTAVGQNAGHAREADQLARSASELAEQGGAAVQRVVDTMGDINAGSRKIADIIGVIDGIAFQTNILALNAAVEAARAGEQGRGFAVVASEVRHLATRSAQAAHEIKALIGSSVDSVDQGTVLVNEAGQTMREVIASIQKVSRLMSDISTASGEQSAGVGQVGEAVVQLDQTTQQNAALVEQMAAAANSLRQQADELVSTVSVFRLGAGGA</sequence>
<dbReference type="RefSeq" id="WP_116958269.1">
    <property type="nucleotide sequence ID" value="NZ_QVLS01000003.1"/>
</dbReference>
<protein>
    <submittedName>
        <fullName evidence="9">Methyl-accepting chemotaxis protein</fullName>
    </submittedName>
</protein>
<evidence type="ECO:0000256" key="4">
    <source>
        <dbReference type="PROSITE-ProRule" id="PRU00284"/>
    </source>
</evidence>
<feature type="region of interest" description="Disordered" evidence="6">
    <location>
        <begin position="418"/>
        <end position="444"/>
    </location>
</feature>
<proteinExistence type="inferred from homology"/>
<evidence type="ECO:0000259" key="8">
    <source>
        <dbReference type="PROSITE" id="PS50111"/>
    </source>
</evidence>
<keyword evidence="7" id="KW-0472">Membrane</keyword>
<dbReference type="GO" id="GO:0004888">
    <property type="term" value="F:transmembrane signaling receptor activity"/>
    <property type="evidence" value="ECO:0007669"/>
    <property type="project" value="InterPro"/>
</dbReference>
<dbReference type="Proteomes" id="UP000261931">
    <property type="component" value="Unassembled WGS sequence"/>
</dbReference>
<dbReference type="GO" id="GO:0005886">
    <property type="term" value="C:plasma membrane"/>
    <property type="evidence" value="ECO:0007669"/>
    <property type="project" value="TreeGrafter"/>
</dbReference>
<keyword evidence="2" id="KW-0488">Methylation</keyword>
<keyword evidence="4" id="KW-0807">Transducer</keyword>
<evidence type="ECO:0000256" key="6">
    <source>
        <dbReference type="SAM" id="MobiDB-lite"/>
    </source>
</evidence>
<comment type="caution">
    <text evidence="9">The sequence shown here is derived from an EMBL/GenBank/DDBJ whole genome shotgun (WGS) entry which is preliminary data.</text>
</comment>
<accession>A0A372ELD9</accession>
<dbReference type="CDD" id="cd12913">
    <property type="entry name" value="PDC1_MCP_like"/>
    <property type="match status" value="1"/>
</dbReference>
<keyword evidence="7" id="KW-0812">Transmembrane</keyword>
<evidence type="ECO:0000256" key="3">
    <source>
        <dbReference type="ARBA" id="ARBA00029447"/>
    </source>
</evidence>
<dbReference type="EMBL" id="QVLS01000003">
    <property type="protein sequence ID" value="RFP80221.1"/>
    <property type="molecule type" value="Genomic_DNA"/>
</dbReference>
<dbReference type="AlphaFoldDB" id="A0A372ELD9"/>
<name>A0A372ELD9_9BURK</name>
<dbReference type="PANTHER" id="PTHR43531:SF14">
    <property type="entry name" value="METHYL-ACCEPTING CHEMOTAXIS PROTEIN I-RELATED"/>
    <property type="match status" value="1"/>
</dbReference>
<comment type="subcellular location">
    <subcellularLocation>
        <location evidence="1">Membrane</location>
    </subcellularLocation>
</comment>